<comment type="similarity">
    <text evidence="1 9 10">Belongs to the ferrochelatase family.</text>
</comment>
<dbReference type="PROSITE" id="PS00534">
    <property type="entry name" value="FERROCHELATASE"/>
    <property type="match status" value="1"/>
</dbReference>
<keyword evidence="2 9" id="KW-0963">Cytoplasm</keyword>
<dbReference type="Gene3D" id="3.40.50.1400">
    <property type="match status" value="2"/>
</dbReference>
<dbReference type="FunFam" id="3.40.50.1400:FF:000002">
    <property type="entry name" value="Ferrochelatase"/>
    <property type="match status" value="1"/>
</dbReference>
<keyword evidence="3 9" id="KW-0479">Metal-binding</keyword>
<evidence type="ECO:0000256" key="1">
    <source>
        <dbReference type="ARBA" id="ARBA00007718"/>
    </source>
</evidence>
<dbReference type="PANTHER" id="PTHR11108:SF1">
    <property type="entry name" value="FERROCHELATASE, MITOCHONDRIAL"/>
    <property type="match status" value="1"/>
</dbReference>
<organism evidence="11 12">
    <name type="scientific">Candidatus Venteria ishoeyi</name>
    <dbReference type="NCBI Taxonomy" id="1899563"/>
    <lineage>
        <taxon>Bacteria</taxon>
        <taxon>Pseudomonadati</taxon>
        <taxon>Pseudomonadota</taxon>
        <taxon>Gammaproteobacteria</taxon>
        <taxon>Thiotrichales</taxon>
        <taxon>Thiotrichaceae</taxon>
        <taxon>Venteria</taxon>
    </lineage>
</organism>
<comment type="subcellular location">
    <subcellularLocation>
        <location evidence="9 10">Cytoplasm</location>
    </subcellularLocation>
</comment>
<protein>
    <recommendedName>
        <fullName evidence="9 10">Ferrochelatase</fullName>
        <ecNumber evidence="9 10">4.98.1.1</ecNumber>
    </recommendedName>
    <alternativeName>
        <fullName evidence="9">Heme synthase</fullName>
    </alternativeName>
    <alternativeName>
        <fullName evidence="9">Protoheme ferro-lyase</fullName>
    </alternativeName>
</protein>
<dbReference type="EMBL" id="FMSV02000072">
    <property type="protein sequence ID" value="SEH04627.1"/>
    <property type="molecule type" value="Genomic_DNA"/>
</dbReference>
<dbReference type="CDD" id="cd03411">
    <property type="entry name" value="Ferrochelatase_N"/>
    <property type="match status" value="1"/>
</dbReference>
<sequence length="376" mass="42135">MTDFIQPKYIHANAPTTGILLCNLGSPEAPTAKAVRRYLAEFLSDPRIVEMPRWLWKLVLHGIILRTRPRRVAKNYQKIWTPTGSPLLNISRRQLALLQQQLAPTETSTLKFALGMSYGKPALSDALESLRAANAQRIIVLPLYPQYASATTGATWDGITQVLKSWRWIPELHFISHYHDHPLYIQALVDAIKDYWAQHGRPDKLLFSFHGIPKETMLAGDPYFCESQKTARLVAEQLAQQLEQQVAWQLDWSVTFQSRFGPKEWLQPYTDHTLQALGKAGCKRVDVICPGFAADCLETLEEINEENRGYFLQAGGEAFHYIPALNDNPSHIKALAAVLSPYLNASPSLQQAQITAEASAQRAQALAAGQGESTCY</sequence>
<name>A0A1H6F392_9GAMM</name>
<feature type="binding site" evidence="9">
    <location>
        <position position="298"/>
    </location>
    <ligand>
        <name>Fe(2+)</name>
        <dbReference type="ChEBI" id="CHEBI:29033"/>
    </ligand>
</feature>
<dbReference type="GO" id="GO:0005737">
    <property type="term" value="C:cytoplasm"/>
    <property type="evidence" value="ECO:0007669"/>
    <property type="project" value="UniProtKB-SubCell"/>
</dbReference>
<dbReference type="CDD" id="cd00419">
    <property type="entry name" value="Ferrochelatase_C"/>
    <property type="match status" value="1"/>
</dbReference>
<dbReference type="GO" id="GO:0006783">
    <property type="term" value="P:heme biosynthetic process"/>
    <property type="evidence" value="ECO:0007669"/>
    <property type="project" value="UniProtKB-UniRule"/>
</dbReference>
<feature type="binding site" evidence="9">
    <location>
        <position position="210"/>
    </location>
    <ligand>
        <name>Fe(2+)</name>
        <dbReference type="ChEBI" id="CHEBI:29033"/>
    </ligand>
</feature>
<dbReference type="UniPathway" id="UPA00252">
    <property type="reaction ID" value="UER00325"/>
</dbReference>
<evidence type="ECO:0000256" key="8">
    <source>
        <dbReference type="ARBA" id="ARBA00024536"/>
    </source>
</evidence>
<dbReference type="PANTHER" id="PTHR11108">
    <property type="entry name" value="FERROCHELATASE"/>
    <property type="match status" value="1"/>
</dbReference>
<dbReference type="GO" id="GO:0046872">
    <property type="term" value="F:metal ion binding"/>
    <property type="evidence" value="ECO:0007669"/>
    <property type="project" value="UniProtKB-KW"/>
</dbReference>
<evidence type="ECO:0000313" key="12">
    <source>
        <dbReference type="Proteomes" id="UP000236724"/>
    </source>
</evidence>
<proteinExistence type="inferred from homology"/>
<evidence type="ECO:0000256" key="3">
    <source>
        <dbReference type="ARBA" id="ARBA00022723"/>
    </source>
</evidence>
<keyword evidence="12" id="KW-1185">Reference proteome</keyword>
<dbReference type="GO" id="GO:0004325">
    <property type="term" value="F:ferrochelatase activity"/>
    <property type="evidence" value="ECO:0007669"/>
    <property type="project" value="UniProtKB-UniRule"/>
</dbReference>
<evidence type="ECO:0000313" key="11">
    <source>
        <dbReference type="EMBL" id="SEH04627.1"/>
    </source>
</evidence>
<dbReference type="InterPro" id="IPR019772">
    <property type="entry name" value="Ferrochelatase_AS"/>
</dbReference>
<comment type="function">
    <text evidence="9 10">Catalyzes the ferrous insertion into protoporphyrin IX.</text>
</comment>
<dbReference type="InterPro" id="IPR033644">
    <property type="entry name" value="Ferrochelatase_C"/>
</dbReference>
<dbReference type="RefSeq" id="WP_103918670.1">
    <property type="nucleotide sequence ID" value="NZ_FMSV02000072.1"/>
</dbReference>
<gene>
    <name evidence="9 11" type="primary">hemH</name>
    <name evidence="11" type="ORF">MBHS_00476</name>
</gene>
<accession>A0A1H6F392</accession>
<evidence type="ECO:0000256" key="4">
    <source>
        <dbReference type="ARBA" id="ARBA00023004"/>
    </source>
</evidence>
<dbReference type="AlphaFoldDB" id="A0A1H6F392"/>
<evidence type="ECO:0000256" key="6">
    <source>
        <dbReference type="ARBA" id="ARBA00023239"/>
    </source>
</evidence>
<keyword evidence="6 9" id="KW-0456">Lyase</keyword>
<evidence type="ECO:0000256" key="2">
    <source>
        <dbReference type="ARBA" id="ARBA00022490"/>
    </source>
</evidence>
<dbReference type="SUPFAM" id="SSF53800">
    <property type="entry name" value="Chelatase"/>
    <property type="match status" value="1"/>
</dbReference>
<dbReference type="EC" id="4.98.1.1" evidence="9 10"/>
<reference evidence="11 12" key="1">
    <citation type="submission" date="2016-10" db="EMBL/GenBank/DDBJ databases">
        <authorList>
            <person name="de Groot N.N."/>
        </authorList>
    </citation>
    <scope>NUCLEOTIDE SEQUENCE [LARGE SCALE GENOMIC DNA]</scope>
    <source>
        <strain evidence="11">MBHS1</strain>
    </source>
</reference>
<dbReference type="NCBIfam" id="TIGR00109">
    <property type="entry name" value="hemH"/>
    <property type="match status" value="1"/>
</dbReference>
<dbReference type="Pfam" id="PF00762">
    <property type="entry name" value="Ferrochelatase"/>
    <property type="match status" value="1"/>
</dbReference>
<evidence type="ECO:0000256" key="7">
    <source>
        <dbReference type="ARBA" id="ARBA00023244"/>
    </source>
</evidence>
<dbReference type="InterPro" id="IPR001015">
    <property type="entry name" value="Ferrochelatase"/>
</dbReference>
<dbReference type="HAMAP" id="MF_00323">
    <property type="entry name" value="Ferrochelatase"/>
    <property type="match status" value="1"/>
</dbReference>
<keyword evidence="4 9" id="KW-0408">Iron</keyword>
<dbReference type="OrthoDB" id="9809741at2"/>
<dbReference type="InterPro" id="IPR033659">
    <property type="entry name" value="Ferrochelatase_N"/>
</dbReference>
<comment type="catalytic activity">
    <reaction evidence="9 10">
        <text>heme b + 2 H(+) = protoporphyrin IX + Fe(2+)</text>
        <dbReference type="Rhea" id="RHEA:22584"/>
        <dbReference type="ChEBI" id="CHEBI:15378"/>
        <dbReference type="ChEBI" id="CHEBI:29033"/>
        <dbReference type="ChEBI" id="CHEBI:57306"/>
        <dbReference type="ChEBI" id="CHEBI:60344"/>
        <dbReference type="EC" id="4.98.1.1"/>
    </reaction>
</comment>
<comment type="catalytic activity">
    <reaction evidence="8">
        <text>Fe-coproporphyrin III + 2 H(+) = coproporphyrin III + Fe(2+)</text>
        <dbReference type="Rhea" id="RHEA:49572"/>
        <dbReference type="ChEBI" id="CHEBI:15378"/>
        <dbReference type="ChEBI" id="CHEBI:29033"/>
        <dbReference type="ChEBI" id="CHEBI:68438"/>
        <dbReference type="ChEBI" id="CHEBI:131725"/>
        <dbReference type="EC" id="4.99.1.9"/>
    </reaction>
    <physiologicalReaction direction="right-to-left" evidence="8">
        <dbReference type="Rhea" id="RHEA:49574"/>
    </physiologicalReaction>
</comment>
<dbReference type="Proteomes" id="UP000236724">
    <property type="component" value="Unassembled WGS sequence"/>
</dbReference>
<comment type="pathway">
    <text evidence="9 10">Porphyrin-containing compound metabolism; protoheme biosynthesis; protoheme from protoporphyrin-IX: step 1/1.</text>
</comment>
<evidence type="ECO:0000256" key="10">
    <source>
        <dbReference type="RuleBase" id="RU000607"/>
    </source>
</evidence>
<keyword evidence="5 9" id="KW-0350">Heme biosynthesis</keyword>
<evidence type="ECO:0000256" key="5">
    <source>
        <dbReference type="ARBA" id="ARBA00023133"/>
    </source>
</evidence>
<evidence type="ECO:0000256" key="9">
    <source>
        <dbReference type="HAMAP-Rule" id="MF_00323"/>
    </source>
</evidence>
<keyword evidence="7 9" id="KW-0627">Porphyrin biosynthesis</keyword>